<proteinExistence type="predicted"/>
<name>A0ABS7DPK9_9FIRM</name>
<evidence type="ECO:0000259" key="1">
    <source>
        <dbReference type="PROSITE" id="PS51819"/>
    </source>
</evidence>
<comment type="caution">
    <text evidence="2">The sequence shown here is derived from an EMBL/GenBank/DDBJ whole genome shotgun (WGS) entry which is preliminary data.</text>
</comment>
<evidence type="ECO:0000313" key="3">
    <source>
        <dbReference type="Proteomes" id="UP000719942"/>
    </source>
</evidence>
<dbReference type="SUPFAM" id="SSF54593">
    <property type="entry name" value="Glyoxalase/Bleomycin resistance protein/Dihydroxybiphenyl dioxygenase"/>
    <property type="match status" value="1"/>
</dbReference>
<sequence length="155" mass="18066">MKFKSPLLVVTDMERSKMFYKDVLGLRVILDFGSNVTLTGGVCLQTKDSWKNFIHSVNDDIVFGAKDSEIYFEEDNFDEFMEKLKSMEGIKYVHPVIEHRWGQRVVRFYDPDQHIIEVGENMKVVCRRFLDGGMTVEETAKRMDVPVKFVNACNR</sequence>
<organism evidence="2 3">
    <name type="scientific">Caproiciproducens faecalis</name>
    <dbReference type="NCBI Taxonomy" id="2820301"/>
    <lineage>
        <taxon>Bacteria</taxon>
        <taxon>Bacillati</taxon>
        <taxon>Bacillota</taxon>
        <taxon>Clostridia</taxon>
        <taxon>Eubacteriales</taxon>
        <taxon>Acutalibacteraceae</taxon>
        <taxon>Caproiciproducens</taxon>
    </lineage>
</organism>
<evidence type="ECO:0000313" key="2">
    <source>
        <dbReference type="EMBL" id="MBW7573036.1"/>
    </source>
</evidence>
<reference evidence="2 3" key="1">
    <citation type="submission" date="2021-03" db="EMBL/GenBank/DDBJ databases">
        <title>Caproiciproducens sp. nov. isolated from feces of cow.</title>
        <authorList>
            <person name="Choi J.-Y."/>
        </authorList>
    </citation>
    <scope>NUCLEOTIDE SEQUENCE [LARGE SCALE GENOMIC DNA]</scope>
    <source>
        <strain evidence="2 3">AGMB10547</strain>
    </source>
</reference>
<dbReference type="InterPro" id="IPR029068">
    <property type="entry name" value="Glyas_Bleomycin-R_OHBP_Dase"/>
</dbReference>
<dbReference type="EMBL" id="JAGFNZ010000003">
    <property type="protein sequence ID" value="MBW7573036.1"/>
    <property type="molecule type" value="Genomic_DNA"/>
</dbReference>
<dbReference type="RefSeq" id="WP_219965441.1">
    <property type="nucleotide sequence ID" value="NZ_JAGFNZ010000003.1"/>
</dbReference>
<accession>A0ABS7DPK9</accession>
<dbReference type="Pfam" id="PF12681">
    <property type="entry name" value="Glyoxalase_2"/>
    <property type="match status" value="1"/>
</dbReference>
<protein>
    <submittedName>
        <fullName evidence="2">VOC family protein</fullName>
    </submittedName>
</protein>
<dbReference type="Proteomes" id="UP000719942">
    <property type="component" value="Unassembled WGS sequence"/>
</dbReference>
<feature type="domain" description="VOC" evidence="1">
    <location>
        <begin position="2"/>
        <end position="121"/>
    </location>
</feature>
<dbReference type="InterPro" id="IPR025870">
    <property type="entry name" value="Glyoxalase-like_dom"/>
</dbReference>
<gene>
    <name evidence="2" type="ORF">J5W02_09435</name>
</gene>
<dbReference type="PROSITE" id="PS51819">
    <property type="entry name" value="VOC"/>
    <property type="match status" value="1"/>
</dbReference>
<dbReference type="InterPro" id="IPR037523">
    <property type="entry name" value="VOC_core"/>
</dbReference>
<keyword evidence="3" id="KW-1185">Reference proteome</keyword>
<dbReference type="Gene3D" id="3.10.180.10">
    <property type="entry name" value="2,3-Dihydroxybiphenyl 1,2-Dioxygenase, domain 1"/>
    <property type="match status" value="1"/>
</dbReference>